<accession>A0A0G0BD36</accession>
<organism evidence="2 3">
    <name type="scientific">Candidatus Roizmanbacteria bacterium GW2011_GWA2_32_13</name>
    <dbReference type="NCBI Taxonomy" id="1618475"/>
    <lineage>
        <taxon>Bacteria</taxon>
        <taxon>Candidatus Roizmaniibacteriota</taxon>
    </lineage>
</organism>
<dbReference type="SUPFAM" id="SSF53448">
    <property type="entry name" value="Nucleotide-diphospho-sugar transferases"/>
    <property type="match status" value="1"/>
</dbReference>
<evidence type="ECO:0000313" key="3">
    <source>
        <dbReference type="Proteomes" id="UP000034349"/>
    </source>
</evidence>
<dbReference type="InterPro" id="IPR050834">
    <property type="entry name" value="Glycosyltransf_2"/>
</dbReference>
<dbReference type="Pfam" id="PF00535">
    <property type="entry name" value="Glycos_transf_2"/>
    <property type="match status" value="1"/>
</dbReference>
<proteinExistence type="predicted"/>
<protein>
    <submittedName>
        <fullName evidence="2">Glycosyl transferase family 2</fullName>
    </submittedName>
</protein>
<dbReference type="InterPro" id="IPR029044">
    <property type="entry name" value="Nucleotide-diphossugar_trans"/>
</dbReference>
<sequence length="331" mass="38009">MAKKPAVSVILASYNHARFVERALKSVLNQTIKDFEIIIVDDGSTDGTPEIIEKINDSRIRLIKLKENRAVHPRNLALGFAQGKYIAFQNSDDEWLETKLEKQLEIFEKNKSLSACFTSVKIINENGQEQTETWAKDIFRSENHSQIEWLRHFFDYGNCLAIASAVVRKNAIIKLGSFRESLVQLSDYDLWIRLAGLGNFFVTSEQLTKIRIIGNTNFSAPSGEASRRSKFEFAEVLGRYLEKPVSKYLRKIFSDIIISNNSSELINIVSLIKYAWKIKTPYHRLFANSSFGKLIDDRKKRNKIVKVFGSDIILQYIHNKSTIEYSLQTTI</sequence>
<keyword evidence="2" id="KW-0808">Transferase</keyword>
<dbReference type="GO" id="GO:0016740">
    <property type="term" value="F:transferase activity"/>
    <property type="evidence" value="ECO:0007669"/>
    <property type="project" value="UniProtKB-KW"/>
</dbReference>
<evidence type="ECO:0000259" key="1">
    <source>
        <dbReference type="Pfam" id="PF00535"/>
    </source>
</evidence>
<gene>
    <name evidence="2" type="ORF">UR23_C0012G0006</name>
</gene>
<dbReference type="Gene3D" id="3.90.550.10">
    <property type="entry name" value="Spore Coat Polysaccharide Biosynthesis Protein SpsA, Chain A"/>
    <property type="match status" value="1"/>
</dbReference>
<dbReference type="PANTHER" id="PTHR43685:SF11">
    <property type="entry name" value="GLYCOSYLTRANSFERASE TAGX-RELATED"/>
    <property type="match status" value="1"/>
</dbReference>
<name>A0A0G0BD36_9BACT</name>
<feature type="domain" description="Glycosyltransferase 2-like" evidence="1">
    <location>
        <begin position="8"/>
        <end position="159"/>
    </location>
</feature>
<dbReference type="AlphaFoldDB" id="A0A0G0BD36"/>
<evidence type="ECO:0000313" key="2">
    <source>
        <dbReference type="EMBL" id="KKP36780.1"/>
    </source>
</evidence>
<dbReference type="InterPro" id="IPR001173">
    <property type="entry name" value="Glyco_trans_2-like"/>
</dbReference>
<dbReference type="Proteomes" id="UP000034349">
    <property type="component" value="Unassembled WGS sequence"/>
</dbReference>
<dbReference type="EMBL" id="LBOK01000012">
    <property type="protein sequence ID" value="KKP36780.1"/>
    <property type="molecule type" value="Genomic_DNA"/>
</dbReference>
<reference evidence="2 3" key="1">
    <citation type="journal article" date="2015" name="Nature">
        <title>rRNA introns, odd ribosomes, and small enigmatic genomes across a large radiation of phyla.</title>
        <authorList>
            <person name="Brown C.T."/>
            <person name="Hug L.A."/>
            <person name="Thomas B.C."/>
            <person name="Sharon I."/>
            <person name="Castelle C.J."/>
            <person name="Singh A."/>
            <person name="Wilkins M.J."/>
            <person name="Williams K.H."/>
            <person name="Banfield J.F."/>
        </authorList>
    </citation>
    <scope>NUCLEOTIDE SEQUENCE [LARGE SCALE GENOMIC DNA]</scope>
</reference>
<comment type="caution">
    <text evidence="2">The sequence shown here is derived from an EMBL/GenBank/DDBJ whole genome shotgun (WGS) entry which is preliminary data.</text>
</comment>
<dbReference type="PANTHER" id="PTHR43685">
    <property type="entry name" value="GLYCOSYLTRANSFERASE"/>
    <property type="match status" value="1"/>
</dbReference>